<accession>A0A024FYN2</accession>
<sequence>MFGNYLLLLQADAQHADELYLRQMEENCSTESPKVLEEVLEATNKVLEQIDQTALAVHLGTRNDTRKETTAQKQANKLKTRDVEVLIDIHSRRVRALATALINRTSECMYETKALLATAYAQLEKWTDTNAPANGMVLEAASMHDRAMQMYGRALERILKVRKTQSDKVFVSDKKLDAQMEKLLEQLQWKHWEEYHRLWNLRKFPQTYRKF</sequence>
<dbReference type="AlphaFoldDB" id="A0A024FYN2"/>
<name>A0A024FYN2_9STRA</name>
<dbReference type="Gene3D" id="1.25.40.710">
    <property type="match status" value="1"/>
</dbReference>
<keyword evidence="2" id="KW-1185">Reference proteome</keyword>
<organism evidence="1 2">
    <name type="scientific">Albugo candida</name>
    <dbReference type="NCBI Taxonomy" id="65357"/>
    <lineage>
        <taxon>Eukaryota</taxon>
        <taxon>Sar</taxon>
        <taxon>Stramenopiles</taxon>
        <taxon>Oomycota</taxon>
        <taxon>Peronosporomycetes</taxon>
        <taxon>Albuginales</taxon>
        <taxon>Albuginaceae</taxon>
        <taxon>Albugo</taxon>
    </lineage>
</organism>
<comment type="caution">
    <text evidence="1">The sequence shown here is derived from an EMBL/GenBank/DDBJ whole genome shotgun (WGS) entry which is preliminary data.</text>
</comment>
<proteinExistence type="predicted"/>
<dbReference type="Proteomes" id="UP000053237">
    <property type="component" value="Unassembled WGS sequence"/>
</dbReference>
<evidence type="ECO:0000313" key="1">
    <source>
        <dbReference type="EMBL" id="CCI11784.1"/>
    </source>
</evidence>
<reference evidence="1 2" key="1">
    <citation type="submission" date="2012-05" db="EMBL/GenBank/DDBJ databases">
        <title>Recombination and specialization in a pathogen metapopulation.</title>
        <authorList>
            <person name="Gardiner A."/>
            <person name="Kemen E."/>
            <person name="Schultz-Larsen T."/>
            <person name="MacLean D."/>
            <person name="Van Oosterhout C."/>
            <person name="Jones J.D.G."/>
        </authorList>
    </citation>
    <scope>NUCLEOTIDE SEQUENCE [LARGE SCALE GENOMIC DNA]</scope>
    <source>
        <strain evidence="1 2">Ac Nc2</strain>
    </source>
</reference>
<dbReference type="OrthoDB" id="10256524at2759"/>
<dbReference type="InterPro" id="IPR046939">
    <property type="entry name" value="TPPII_C_sf"/>
</dbReference>
<dbReference type="STRING" id="65357.A0A024FYN2"/>
<dbReference type="InParanoid" id="A0A024FYN2"/>
<evidence type="ECO:0000313" key="2">
    <source>
        <dbReference type="Proteomes" id="UP000053237"/>
    </source>
</evidence>
<dbReference type="EMBL" id="CAIX01002128">
    <property type="protein sequence ID" value="CCI11784.1"/>
    <property type="molecule type" value="Genomic_DNA"/>
</dbReference>
<protein>
    <submittedName>
        <fullName evidence="1">Uncharacterized protein</fullName>
    </submittedName>
</protein>
<gene>
    <name evidence="1" type="ORF">BN9_134800</name>
</gene>